<feature type="compositionally biased region" description="Low complexity" evidence="2">
    <location>
        <begin position="135"/>
        <end position="155"/>
    </location>
</feature>
<dbReference type="SMART" id="SM00028">
    <property type="entry name" value="TPR"/>
    <property type="match status" value="3"/>
</dbReference>
<feature type="coiled-coil region" evidence="1">
    <location>
        <begin position="75"/>
        <end position="109"/>
    </location>
</feature>
<dbReference type="Pfam" id="PF13174">
    <property type="entry name" value="TPR_6"/>
    <property type="match status" value="1"/>
</dbReference>
<organism evidence="4 5">
    <name type="scientific">Sphingomonas abietis</name>
    <dbReference type="NCBI Taxonomy" id="3012344"/>
    <lineage>
        <taxon>Bacteria</taxon>
        <taxon>Pseudomonadati</taxon>
        <taxon>Pseudomonadota</taxon>
        <taxon>Alphaproteobacteria</taxon>
        <taxon>Sphingomonadales</taxon>
        <taxon>Sphingomonadaceae</taxon>
        <taxon>Sphingomonas</taxon>
    </lineage>
</organism>
<gene>
    <name evidence="4" type="ORF">PBT88_02020</name>
</gene>
<accession>A0ABY7NSH8</accession>
<dbReference type="Proteomes" id="UP001210865">
    <property type="component" value="Chromosome"/>
</dbReference>
<evidence type="ECO:0000313" key="5">
    <source>
        <dbReference type="Proteomes" id="UP001210865"/>
    </source>
</evidence>
<name>A0ABY7NSH8_9SPHN</name>
<keyword evidence="5" id="KW-1185">Reference proteome</keyword>
<proteinExistence type="predicted"/>
<protein>
    <submittedName>
        <fullName evidence="4">Tetratricopeptide repeat protein</fullName>
    </submittedName>
</protein>
<dbReference type="EMBL" id="CP115174">
    <property type="protein sequence ID" value="WBO24521.1"/>
    <property type="molecule type" value="Genomic_DNA"/>
</dbReference>
<feature type="chain" id="PRO_5045386959" evidence="3">
    <location>
        <begin position="20"/>
        <end position="340"/>
    </location>
</feature>
<evidence type="ECO:0000256" key="2">
    <source>
        <dbReference type="SAM" id="MobiDB-lite"/>
    </source>
</evidence>
<feature type="region of interest" description="Disordered" evidence="2">
    <location>
        <begin position="121"/>
        <end position="191"/>
    </location>
</feature>
<dbReference type="Gene3D" id="1.20.5.110">
    <property type="match status" value="1"/>
</dbReference>
<dbReference type="InterPro" id="IPR019734">
    <property type="entry name" value="TPR_rpt"/>
</dbReference>
<keyword evidence="1" id="KW-0175">Coiled coil</keyword>
<reference evidence="4 5" key="1">
    <citation type="submission" date="2022-12" db="EMBL/GenBank/DDBJ databases">
        <title>Sphingomonas abieness sp. nov., an endophytic bacterium isolated from Abies koreana.</title>
        <authorList>
            <person name="Jiang L."/>
            <person name="Lee J."/>
        </authorList>
    </citation>
    <scope>NUCLEOTIDE SEQUENCE [LARGE SCALE GENOMIC DNA]</scope>
    <source>
        <strain evidence="5">PAMB 00755</strain>
    </source>
</reference>
<evidence type="ECO:0000313" key="4">
    <source>
        <dbReference type="EMBL" id="WBO24521.1"/>
    </source>
</evidence>
<keyword evidence="3" id="KW-0732">Signal</keyword>
<dbReference type="SUPFAM" id="SSF48452">
    <property type="entry name" value="TPR-like"/>
    <property type="match status" value="1"/>
</dbReference>
<dbReference type="Gene3D" id="1.25.40.10">
    <property type="entry name" value="Tetratricopeptide repeat domain"/>
    <property type="match status" value="1"/>
</dbReference>
<dbReference type="Pfam" id="PF13432">
    <property type="entry name" value="TPR_16"/>
    <property type="match status" value="1"/>
</dbReference>
<sequence>MRLAIFALLLAGTAAPALAQTVDPSVPGRVDKLEHEMRAVQRKVFPGANPDYFDPQITPPAAAPVDNGSPASSVVSDLTQRVSALEQQVQQLTNQAEENGHRLDMLEQNYTKMKGDTDYRLNALEGHGAPPPGTSPDGAAGTGAPPPVVTGANGNAPPPFGPKGRKPVVGTPAPTMGDEAGAAPPPAAASAAAAPAGAPAGALPPIAKTGDPAEDQYMLGYSLWSQKRYAEAETQLKAVVAKYSKHKRASYAQNLLGRAYMDDGQLSDAAKAFYASYKQFPRGERAPDSLYYLGQTLFQLKKNADACQAYGEFQDVYGATANPTLKARVAQGRTDAKCGA</sequence>
<dbReference type="InterPro" id="IPR011990">
    <property type="entry name" value="TPR-like_helical_dom_sf"/>
</dbReference>
<evidence type="ECO:0000256" key="1">
    <source>
        <dbReference type="SAM" id="Coils"/>
    </source>
</evidence>
<evidence type="ECO:0000256" key="3">
    <source>
        <dbReference type="SAM" id="SignalP"/>
    </source>
</evidence>
<feature type="signal peptide" evidence="3">
    <location>
        <begin position="1"/>
        <end position="19"/>
    </location>
</feature>